<dbReference type="InterPro" id="IPR010985">
    <property type="entry name" value="Ribbon_hlx_hlx"/>
</dbReference>
<organism evidence="1 2">
    <name type="scientific">Nonlabens dokdonensis</name>
    <dbReference type="NCBI Taxonomy" id="328515"/>
    <lineage>
        <taxon>Bacteria</taxon>
        <taxon>Pseudomonadati</taxon>
        <taxon>Bacteroidota</taxon>
        <taxon>Flavobacteriia</taxon>
        <taxon>Flavobacteriales</taxon>
        <taxon>Flavobacteriaceae</taxon>
        <taxon>Nonlabens</taxon>
    </lineage>
</organism>
<dbReference type="Pfam" id="PF19891">
    <property type="entry name" value="DUF6364"/>
    <property type="match status" value="1"/>
</dbReference>
<dbReference type="InterPro" id="IPR045944">
    <property type="entry name" value="DUF6364"/>
</dbReference>
<evidence type="ECO:0000313" key="1">
    <source>
        <dbReference type="EMBL" id="PZX43426.1"/>
    </source>
</evidence>
<dbReference type="SUPFAM" id="SSF47598">
    <property type="entry name" value="Ribbon-helix-helix"/>
    <property type="match status" value="1"/>
</dbReference>
<gene>
    <name evidence="1" type="ORF">LX97_00426</name>
</gene>
<name>A0ABX5Q0E6_9FLAO</name>
<proteinExistence type="predicted"/>
<reference evidence="1 2" key="1">
    <citation type="submission" date="2018-06" db="EMBL/GenBank/DDBJ databases">
        <title>Genomic Encyclopedia of Archaeal and Bacterial Type Strains, Phase II (KMG-II): from individual species to whole genera.</title>
        <authorList>
            <person name="Goeker M."/>
        </authorList>
    </citation>
    <scope>NUCLEOTIDE SEQUENCE [LARGE SCALE GENOMIC DNA]</scope>
    <source>
        <strain evidence="1 2">DSM 17205</strain>
    </source>
</reference>
<dbReference type="RefSeq" id="WP_015361239.1">
    <property type="nucleotide sequence ID" value="NZ_QKZR01000001.1"/>
</dbReference>
<dbReference type="Proteomes" id="UP000248584">
    <property type="component" value="Unassembled WGS sequence"/>
</dbReference>
<accession>A0ABX5Q0E6</accession>
<evidence type="ECO:0000313" key="2">
    <source>
        <dbReference type="Proteomes" id="UP000248584"/>
    </source>
</evidence>
<keyword evidence="2" id="KW-1185">Reference proteome</keyword>
<sequence length="97" mass="11445">MDAKLTLKLDKEIIELAKQYVKENGTSLSKFIEEMLRTKITEEGMNKYDIPIHPLLKAMETGTDYFEKSNISIKSPKEERNEIHEERLKKYLNLDKQ</sequence>
<protein>
    <submittedName>
        <fullName evidence="1">Uncharacterized protein</fullName>
    </submittedName>
</protein>
<comment type="caution">
    <text evidence="1">The sequence shown here is derived from an EMBL/GenBank/DDBJ whole genome shotgun (WGS) entry which is preliminary data.</text>
</comment>
<dbReference type="EMBL" id="QKZR01000001">
    <property type="protein sequence ID" value="PZX43426.1"/>
    <property type="molecule type" value="Genomic_DNA"/>
</dbReference>